<comment type="subunit">
    <text evidence="3">Monomer.</text>
</comment>
<evidence type="ECO:0000313" key="13">
    <source>
        <dbReference type="Proteomes" id="UP000824108"/>
    </source>
</evidence>
<dbReference type="InterPro" id="IPR038970">
    <property type="entry name" value="Lyase_8"/>
</dbReference>
<dbReference type="Pfam" id="PF08124">
    <property type="entry name" value="Lyase_8_N"/>
    <property type="match status" value="1"/>
</dbReference>
<dbReference type="InterPro" id="IPR011071">
    <property type="entry name" value="Lyase_8-like_C"/>
</dbReference>
<sequence>MVKKKYLFCVILPLWLMVCACTSTGQEADLSKIKENFKKVYIVGSPLTSDLQEALNANPPGFGVSDRVVMELQQRVPFSKAFIEELLAKQNEEGAWTDINYADKTRSGWEPRLHPERILGLVKACQDENGEYYQSEKVIQAIHAALGFWFKEKLKCPNWYYNQIGVPRTLGVAFVLFEEHLTADEKKEAVELMKNSQFGMTGQNKVWLAGNVMMRALLENDLALVQQARDTIVSEICTGKKEGIKDDWSFHQHGPQQQFGNYGLAYISSMSLFSGLFAETSMAFSDEQLDIIGSLLDKGYQWVIWKNNMDISALGRQLFRSAPEHKALGAAFAAAELGGGTNHFCNEVAERVMRNCFSPKNSLVGHKHFWQSDYTLMRQPAWMASLKMASTRVLGTESMNGDNKKGYYLADGALFVYDTGQEYLNIFPVWDWRKVPGVTTYESDASMPMLEKSYYPGNESDFVGGISDGKQGLSVMELKRDGLTVRKYCLFTPEALVVLGSGIQSDSLLPVTTSIEQCWAEDKAEVWIDGGWKKLESRQTFVQKGLRVLHGQKGYIIPEGQCVAEVENRTGRWNDIMQIYREQTEEGKVFSLYMNHGTRPSGASYQYYILPQADRKAVERFSTDDLKIMTNTEKMQVVHVAKEDAWWIAAWKEGTCTLGSSLRVDVLTPGLYCIKRQGNSYQILCGDPTQQRDSLVLEINGVKKTIQLPQGKDRGTSVACKL</sequence>
<accession>A0A9D2GYP0</accession>
<evidence type="ECO:0000259" key="9">
    <source>
        <dbReference type="Pfam" id="PF02278"/>
    </source>
</evidence>
<reference evidence="12" key="2">
    <citation type="submission" date="2021-04" db="EMBL/GenBank/DDBJ databases">
        <authorList>
            <person name="Gilroy R."/>
        </authorList>
    </citation>
    <scope>NUCLEOTIDE SEQUENCE</scope>
    <source>
        <strain evidence="12">CHK118-2852</strain>
    </source>
</reference>
<evidence type="ECO:0000256" key="3">
    <source>
        <dbReference type="ARBA" id="ARBA00011245"/>
    </source>
</evidence>
<evidence type="ECO:0000313" key="12">
    <source>
        <dbReference type="EMBL" id="HIZ92398.1"/>
    </source>
</evidence>
<keyword evidence="5" id="KW-0106">Calcium</keyword>
<feature type="domain" description="Polysaccharide lyase 8 N-terminal alpha-helical" evidence="11">
    <location>
        <begin position="82"/>
        <end position="334"/>
    </location>
</feature>
<evidence type="ECO:0000256" key="4">
    <source>
        <dbReference type="ARBA" id="ARBA00022729"/>
    </source>
</evidence>
<dbReference type="Proteomes" id="UP000824108">
    <property type="component" value="Unassembled WGS sequence"/>
</dbReference>
<reference evidence="12" key="1">
    <citation type="journal article" date="2021" name="PeerJ">
        <title>Extensive microbial diversity within the chicken gut microbiome revealed by metagenomics and culture.</title>
        <authorList>
            <person name="Gilroy R."/>
            <person name="Ravi A."/>
            <person name="Getino M."/>
            <person name="Pursley I."/>
            <person name="Horton D.L."/>
            <person name="Alikhan N.F."/>
            <person name="Baker D."/>
            <person name="Gharbi K."/>
            <person name="Hall N."/>
            <person name="Watson M."/>
            <person name="Adriaenssens E.M."/>
            <person name="Foster-Nyarko E."/>
            <person name="Jarju S."/>
            <person name="Secka A."/>
            <person name="Antonio M."/>
            <person name="Oren A."/>
            <person name="Chaudhuri R.R."/>
            <person name="La Ragione R."/>
            <person name="Hildebrand F."/>
            <person name="Pallen M.J."/>
        </authorList>
    </citation>
    <scope>NUCLEOTIDE SEQUENCE</scope>
    <source>
        <strain evidence="12">CHK118-2852</strain>
    </source>
</reference>
<dbReference type="GO" id="GO:0016837">
    <property type="term" value="F:carbon-oxygen lyase activity, acting on polysaccharides"/>
    <property type="evidence" value="ECO:0007669"/>
    <property type="project" value="UniProtKB-ARBA"/>
</dbReference>
<dbReference type="InterPro" id="IPR003159">
    <property type="entry name" value="Lyase_8_central_dom"/>
</dbReference>
<evidence type="ECO:0000256" key="1">
    <source>
        <dbReference type="ARBA" id="ARBA00001913"/>
    </source>
</evidence>
<evidence type="ECO:0000259" key="11">
    <source>
        <dbReference type="Pfam" id="PF08124"/>
    </source>
</evidence>
<dbReference type="InterPro" id="IPR004103">
    <property type="entry name" value="Lyase_8_C"/>
</dbReference>
<dbReference type="Gene3D" id="2.60.220.10">
    <property type="entry name" value="Polysaccharide lyase family 8-like, C-terminal"/>
    <property type="match status" value="1"/>
</dbReference>
<dbReference type="GO" id="GO:0005975">
    <property type="term" value="P:carbohydrate metabolic process"/>
    <property type="evidence" value="ECO:0007669"/>
    <property type="project" value="InterPro"/>
</dbReference>
<dbReference type="Pfam" id="PF02884">
    <property type="entry name" value="Lyase_8_C"/>
    <property type="match status" value="1"/>
</dbReference>
<evidence type="ECO:0000256" key="8">
    <source>
        <dbReference type="SAM" id="SignalP"/>
    </source>
</evidence>
<dbReference type="InterPro" id="IPR012970">
    <property type="entry name" value="Lyase_8_alpha_N"/>
</dbReference>
<dbReference type="SUPFAM" id="SSF48230">
    <property type="entry name" value="Chondroitin AC/alginate lyase"/>
    <property type="match status" value="1"/>
</dbReference>
<dbReference type="Pfam" id="PF02278">
    <property type="entry name" value="Lyase_8"/>
    <property type="match status" value="1"/>
</dbReference>
<dbReference type="GO" id="GO:0030246">
    <property type="term" value="F:carbohydrate binding"/>
    <property type="evidence" value="ECO:0007669"/>
    <property type="project" value="InterPro"/>
</dbReference>
<evidence type="ECO:0000256" key="5">
    <source>
        <dbReference type="ARBA" id="ARBA00022837"/>
    </source>
</evidence>
<dbReference type="InterPro" id="IPR014718">
    <property type="entry name" value="GH-type_carb-bd"/>
</dbReference>
<dbReference type="GO" id="GO:0005576">
    <property type="term" value="C:extracellular region"/>
    <property type="evidence" value="ECO:0007669"/>
    <property type="project" value="InterPro"/>
</dbReference>
<dbReference type="Gene3D" id="2.70.98.10">
    <property type="match status" value="1"/>
</dbReference>
<feature type="active site" evidence="7">
    <location>
        <position position="316"/>
    </location>
</feature>
<name>A0A9D2GYP0_9BACE</name>
<feature type="active site" evidence="7">
    <location>
        <position position="262"/>
    </location>
</feature>
<keyword evidence="6" id="KW-0456">Lyase</keyword>
<dbReference type="PANTHER" id="PTHR38481">
    <property type="entry name" value="HYALURONATE LYASE"/>
    <property type="match status" value="1"/>
</dbReference>
<dbReference type="PANTHER" id="PTHR38481:SF1">
    <property type="entry name" value="HYALURONATE LYASE"/>
    <property type="match status" value="1"/>
</dbReference>
<dbReference type="Gene3D" id="1.50.10.100">
    <property type="entry name" value="Chondroitin AC/alginate lyase"/>
    <property type="match status" value="1"/>
</dbReference>
<proteinExistence type="inferred from homology"/>
<evidence type="ECO:0000256" key="7">
    <source>
        <dbReference type="PIRSR" id="PIRSR638970-1"/>
    </source>
</evidence>
<dbReference type="InterPro" id="IPR011013">
    <property type="entry name" value="Gal_mutarotase_sf_dom"/>
</dbReference>
<protein>
    <submittedName>
        <fullName evidence="12">Chondroitinase</fullName>
    </submittedName>
</protein>
<feature type="domain" description="Polysaccharide lyase family 8 central" evidence="9">
    <location>
        <begin position="366"/>
        <end position="613"/>
    </location>
</feature>
<feature type="domain" description="Polysaccharide lyase family 8 C-terminal" evidence="10">
    <location>
        <begin position="628"/>
        <end position="695"/>
    </location>
</feature>
<feature type="chain" id="PRO_5038824965" evidence="8">
    <location>
        <begin position="21"/>
        <end position="722"/>
    </location>
</feature>
<comment type="caution">
    <text evidence="12">The sequence shown here is derived from an EMBL/GenBank/DDBJ whole genome shotgun (WGS) entry which is preliminary data.</text>
</comment>
<organism evidence="12 13">
    <name type="scientific">Candidatus Bacteroides merdavium</name>
    <dbReference type="NCBI Taxonomy" id="2838472"/>
    <lineage>
        <taxon>Bacteria</taxon>
        <taxon>Pseudomonadati</taxon>
        <taxon>Bacteroidota</taxon>
        <taxon>Bacteroidia</taxon>
        <taxon>Bacteroidales</taxon>
        <taxon>Bacteroidaceae</taxon>
        <taxon>Bacteroides</taxon>
    </lineage>
</organism>
<feature type="active site" evidence="7">
    <location>
        <position position="253"/>
    </location>
</feature>
<comment type="cofactor">
    <cofactor evidence="1">
        <name>Ca(2+)</name>
        <dbReference type="ChEBI" id="CHEBI:29108"/>
    </cofactor>
</comment>
<dbReference type="AlphaFoldDB" id="A0A9D2GYP0"/>
<keyword evidence="4 8" id="KW-0732">Signal</keyword>
<feature type="signal peptide" evidence="8">
    <location>
        <begin position="1"/>
        <end position="20"/>
    </location>
</feature>
<dbReference type="PROSITE" id="PS51257">
    <property type="entry name" value="PROKAR_LIPOPROTEIN"/>
    <property type="match status" value="1"/>
</dbReference>
<dbReference type="SUPFAM" id="SSF49863">
    <property type="entry name" value="Hyaluronate lyase-like, C-terminal domain"/>
    <property type="match status" value="1"/>
</dbReference>
<evidence type="ECO:0000256" key="2">
    <source>
        <dbReference type="ARBA" id="ARBA00006699"/>
    </source>
</evidence>
<evidence type="ECO:0000256" key="6">
    <source>
        <dbReference type="ARBA" id="ARBA00023239"/>
    </source>
</evidence>
<dbReference type="SUPFAM" id="SSF74650">
    <property type="entry name" value="Galactose mutarotase-like"/>
    <property type="match status" value="1"/>
</dbReference>
<evidence type="ECO:0000259" key="10">
    <source>
        <dbReference type="Pfam" id="PF02884"/>
    </source>
</evidence>
<gene>
    <name evidence="12" type="ORF">H9807_09845</name>
</gene>
<dbReference type="InterPro" id="IPR008929">
    <property type="entry name" value="Chondroitin_lyas"/>
</dbReference>
<dbReference type="EMBL" id="DXAV01000082">
    <property type="protein sequence ID" value="HIZ92398.1"/>
    <property type="molecule type" value="Genomic_DNA"/>
</dbReference>
<comment type="similarity">
    <text evidence="2">Belongs to the polysaccharide lyase 8 family.</text>
</comment>